<geneLocation type="plasmid" evidence="3 4">
    <name>unnamed3</name>
</geneLocation>
<protein>
    <submittedName>
        <fullName evidence="3">Acetyl-CoA--acetoacetyl-CoA transferase subunit alpha</fullName>
    </submittedName>
</protein>
<dbReference type="SMART" id="SM00882">
    <property type="entry name" value="CoA_trans"/>
    <property type="match status" value="1"/>
</dbReference>
<dbReference type="PANTHER" id="PTHR13707:SF60">
    <property type="entry name" value="ACETATE COA-TRANSFERASE SUBUNIT ALPHA"/>
    <property type="match status" value="1"/>
</dbReference>
<comment type="similarity">
    <text evidence="1">Belongs to the 3-oxoacid CoA-transferase subunit A family.</text>
</comment>
<organism evidence="3 4">
    <name type="scientific">Azospirillum thermophilum</name>
    <dbReference type="NCBI Taxonomy" id="2202148"/>
    <lineage>
        <taxon>Bacteria</taxon>
        <taxon>Pseudomonadati</taxon>
        <taxon>Pseudomonadota</taxon>
        <taxon>Alphaproteobacteria</taxon>
        <taxon>Rhodospirillales</taxon>
        <taxon>Azospirillaceae</taxon>
        <taxon>Azospirillum</taxon>
    </lineage>
</organism>
<dbReference type="AlphaFoldDB" id="A0A2S2CZL1"/>
<dbReference type="NCBIfam" id="TIGR02429">
    <property type="entry name" value="pcaI_scoA_fam"/>
    <property type="match status" value="1"/>
</dbReference>
<dbReference type="InterPro" id="IPR004165">
    <property type="entry name" value="CoA_trans_fam_I"/>
</dbReference>
<dbReference type="GO" id="GO:0008410">
    <property type="term" value="F:CoA-transferase activity"/>
    <property type="evidence" value="ECO:0007669"/>
    <property type="project" value="InterPro"/>
</dbReference>
<evidence type="ECO:0000313" key="4">
    <source>
        <dbReference type="Proteomes" id="UP000245629"/>
    </source>
</evidence>
<evidence type="ECO:0000256" key="2">
    <source>
        <dbReference type="ARBA" id="ARBA00022679"/>
    </source>
</evidence>
<dbReference type="Gene3D" id="3.40.1080.10">
    <property type="entry name" value="Glutaconate Coenzyme A-transferase"/>
    <property type="match status" value="1"/>
</dbReference>
<gene>
    <name evidence="3" type="ORF">DEW08_28440</name>
</gene>
<dbReference type="OrthoDB" id="9777193at2"/>
<keyword evidence="4" id="KW-1185">Reference proteome</keyword>
<accession>A0A2S2CZL1</accession>
<keyword evidence="2 3" id="KW-0808">Transferase</keyword>
<dbReference type="RefSeq" id="WP_109333747.1">
    <property type="nucleotide sequence ID" value="NZ_CP029358.1"/>
</dbReference>
<dbReference type="SUPFAM" id="SSF100950">
    <property type="entry name" value="NagB/RpiA/CoA transferase-like"/>
    <property type="match status" value="1"/>
</dbReference>
<dbReference type="Pfam" id="PF01144">
    <property type="entry name" value="CoA_trans"/>
    <property type="match status" value="1"/>
</dbReference>
<dbReference type="PROSITE" id="PS01273">
    <property type="entry name" value="COA_TRANSF_1"/>
    <property type="match status" value="1"/>
</dbReference>
<sequence>MNKLIALEDAVERIPDGASLLIGGFMAVGGPNRLVDELIRQGKRELTIIANDTARPSQGLGKLVVERLVRRVVTSHIGLNAETQRQMIAGEIEVELVPQGTLAERIRAGGVGLGGVLTPTGVGTVVEEGKRTLEIDGRSYLLDLPIRADFALIAAKQADLYGNLTYALTARNFNPIMALAAETVIAEADDIVPVGCIPPDAVMTPSVLVDHLVTARHPHHPQH</sequence>
<dbReference type="KEGG" id="azz:DEW08_28440"/>
<dbReference type="EMBL" id="CP029358">
    <property type="protein sequence ID" value="AWK89942.1"/>
    <property type="molecule type" value="Genomic_DNA"/>
</dbReference>
<proteinExistence type="inferred from homology"/>
<dbReference type="InterPro" id="IPR012792">
    <property type="entry name" value="3-oxoacid_CoA-transf_A"/>
</dbReference>
<dbReference type="PANTHER" id="PTHR13707">
    <property type="entry name" value="KETOACID-COENZYME A TRANSFERASE"/>
    <property type="match status" value="1"/>
</dbReference>
<evidence type="ECO:0000313" key="3">
    <source>
        <dbReference type="EMBL" id="AWK89942.1"/>
    </source>
</evidence>
<evidence type="ECO:0000256" key="1">
    <source>
        <dbReference type="ARBA" id="ARBA00005612"/>
    </source>
</evidence>
<dbReference type="InterPro" id="IPR037171">
    <property type="entry name" value="NagB/RpiA_transferase-like"/>
</dbReference>
<dbReference type="Proteomes" id="UP000245629">
    <property type="component" value="Plasmid unnamed3"/>
</dbReference>
<dbReference type="InterPro" id="IPR004163">
    <property type="entry name" value="CoA_transf_BS"/>
</dbReference>
<reference evidence="4" key="1">
    <citation type="submission" date="2018-05" db="EMBL/GenBank/DDBJ databases">
        <title>Azospirillum thermophila sp. nov., a novel isolated from hot spring.</title>
        <authorList>
            <person name="Zhao Z."/>
        </authorList>
    </citation>
    <scope>NUCLEOTIDE SEQUENCE [LARGE SCALE GENOMIC DNA]</scope>
    <source>
        <strain evidence="4">CFH 70021</strain>
        <plasmid evidence="4">unnamed3</plasmid>
    </source>
</reference>
<name>A0A2S2CZL1_9PROT</name>
<keyword evidence="3" id="KW-0614">Plasmid</keyword>